<evidence type="ECO:0000256" key="1">
    <source>
        <dbReference type="SAM" id="MobiDB-lite"/>
    </source>
</evidence>
<dbReference type="Pfam" id="PF00169">
    <property type="entry name" value="PH"/>
    <property type="match status" value="1"/>
</dbReference>
<dbReference type="InterPro" id="IPR001849">
    <property type="entry name" value="PH_domain"/>
</dbReference>
<accession>A0A9P6QUL2</accession>
<feature type="compositionally biased region" description="Polar residues" evidence="1">
    <location>
        <begin position="35"/>
        <end position="47"/>
    </location>
</feature>
<keyword evidence="4" id="KW-1185">Reference proteome</keyword>
<dbReference type="SMART" id="SM00233">
    <property type="entry name" value="PH"/>
    <property type="match status" value="1"/>
</dbReference>
<dbReference type="PANTHER" id="PTHR14336">
    <property type="entry name" value="TANDEM PH DOMAIN CONTAINING PROTEIN"/>
    <property type="match status" value="1"/>
</dbReference>
<feature type="domain" description="PH" evidence="2">
    <location>
        <begin position="92"/>
        <end position="187"/>
    </location>
</feature>
<dbReference type="FunFam" id="2.30.29.30:FF:000286">
    <property type="entry name" value="PH-protein kinase domain containing protein"/>
    <property type="match status" value="1"/>
</dbReference>
<gene>
    <name evidence="3" type="ORF">BGZ97_005386</name>
</gene>
<dbReference type="EMBL" id="JAAAIN010002430">
    <property type="protein sequence ID" value="KAG0293230.1"/>
    <property type="molecule type" value="Genomic_DNA"/>
</dbReference>
<evidence type="ECO:0000259" key="2">
    <source>
        <dbReference type="PROSITE" id="PS50003"/>
    </source>
</evidence>
<dbReference type="OrthoDB" id="2157866at2759"/>
<evidence type="ECO:0000313" key="4">
    <source>
        <dbReference type="Proteomes" id="UP000823405"/>
    </source>
</evidence>
<feature type="compositionally biased region" description="Basic and acidic residues" evidence="1">
    <location>
        <begin position="268"/>
        <end position="277"/>
    </location>
</feature>
<dbReference type="AlphaFoldDB" id="A0A9P6QUL2"/>
<dbReference type="InterPro" id="IPR051707">
    <property type="entry name" value="PI-Interact_SigTrans_Reg"/>
</dbReference>
<reference evidence="3" key="1">
    <citation type="journal article" date="2020" name="Fungal Divers.">
        <title>Resolving the Mortierellaceae phylogeny through synthesis of multi-gene phylogenetics and phylogenomics.</title>
        <authorList>
            <person name="Vandepol N."/>
            <person name="Liber J."/>
            <person name="Desiro A."/>
            <person name="Na H."/>
            <person name="Kennedy M."/>
            <person name="Barry K."/>
            <person name="Grigoriev I.V."/>
            <person name="Miller A.N."/>
            <person name="O'Donnell K."/>
            <person name="Stajich J.E."/>
            <person name="Bonito G."/>
        </authorList>
    </citation>
    <scope>NUCLEOTIDE SEQUENCE</scope>
    <source>
        <strain evidence="3">NVP60</strain>
    </source>
</reference>
<feature type="non-terminal residue" evidence="3">
    <location>
        <position position="461"/>
    </location>
</feature>
<name>A0A9P6QUL2_9FUNG</name>
<feature type="region of interest" description="Disordered" evidence="1">
    <location>
        <begin position="259"/>
        <end position="325"/>
    </location>
</feature>
<protein>
    <recommendedName>
        <fullName evidence="2">PH domain-containing protein</fullName>
    </recommendedName>
</protein>
<evidence type="ECO:0000313" key="3">
    <source>
        <dbReference type="EMBL" id="KAG0293230.1"/>
    </source>
</evidence>
<dbReference type="Gene3D" id="2.30.29.30">
    <property type="entry name" value="Pleckstrin-homology domain (PH domain)/Phosphotyrosine-binding domain (PTB)"/>
    <property type="match status" value="1"/>
</dbReference>
<feature type="region of interest" description="Disordered" evidence="1">
    <location>
        <begin position="32"/>
        <end position="62"/>
    </location>
</feature>
<sequence length="461" mass="49481">MTAALTVHNNITQNYPSALPRVTEEILNEQDEDNNISTNNGPSSRQISFHDPTASSSEPYDPYYDSDAEAAPFGWGSTAGAGVSKDTLQEGQVIKAGYLMKKGERIKIWKKRWFVLRTSKFAYYKDDKEYELLRILDVRDVHRAAEVPVKHKSAVFVILTPRRTFTVQAKSVAEMQEWLQAINQAKVQSDFMASTSDLESFAGSTLQLGLGLSSPPNSPTTTTMAQQLPLTSAQTSSSLHKAMARQSISDVILARRQPPNTQLSLADQELHDKREASSTRNKGKNVVRPLSAVIATGASGAGSAPHTDTSILDRPAPRRAGSRRAAGEGLSLITTGTQAVQIASPSSPRMEQVHAHDPALGSFSSAQSYTGGAILSAGPMTTSSPGYNSGGEFFWNTGCDPGFSSGDEECAEEEEDQSVVAEAGRVATEANAPGSGIVTGEQLESKLVRSGNLLKLGNKYK</sequence>
<dbReference type="PROSITE" id="PS50003">
    <property type="entry name" value="PH_DOMAIN"/>
    <property type="match status" value="1"/>
</dbReference>
<dbReference type="SUPFAM" id="SSF50729">
    <property type="entry name" value="PH domain-like"/>
    <property type="match status" value="1"/>
</dbReference>
<dbReference type="Proteomes" id="UP000823405">
    <property type="component" value="Unassembled WGS sequence"/>
</dbReference>
<organism evidence="3 4">
    <name type="scientific">Linnemannia gamsii</name>
    <dbReference type="NCBI Taxonomy" id="64522"/>
    <lineage>
        <taxon>Eukaryota</taxon>
        <taxon>Fungi</taxon>
        <taxon>Fungi incertae sedis</taxon>
        <taxon>Mucoromycota</taxon>
        <taxon>Mortierellomycotina</taxon>
        <taxon>Mortierellomycetes</taxon>
        <taxon>Mortierellales</taxon>
        <taxon>Mortierellaceae</taxon>
        <taxon>Linnemannia</taxon>
    </lineage>
</organism>
<comment type="caution">
    <text evidence="3">The sequence shown here is derived from an EMBL/GenBank/DDBJ whole genome shotgun (WGS) entry which is preliminary data.</text>
</comment>
<dbReference type="InterPro" id="IPR011993">
    <property type="entry name" value="PH-like_dom_sf"/>
</dbReference>
<proteinExistence type="predicted"/>